<dbReference type="InterPro" id="IPR019734">
    <property type="entry name" value="TPR_rpt"/>
</dbReference>
<dbReference type="SUPFAM" id="SSF48452">
    <property type="entry name" value="TPR-like"/>
    <property type="match status" value="1"/>
</dbReference>
<organism evidence="4 5">
    <name type="scientific">Chitinophaga caseinilytica</name>
    <dbReference type="NCBI Taxonomy" id="2267521"/>
    <lineage>
        <taxon>Bacteria</taxon>
        <taxon>Pseudomonadati</taxon>
        <taxon>Bacteroidota</taxon>
        <taxon>Chitinophagia</taxon>
        <taxon>Chitinophagales</taxon>
        <taxon>Chitinophagaceae</taxon>
        <taxon>Chitinophaga</taxon>
    </lineage>
</organism>
<evidence type="ECO:0000256" key="2">
    <source>
        <dbReference type="ARBA" id="ARBA00022803"/>
    </source>
</evidence>
<evidence type="ECO:0008006" key="6">
    <source>
        <dbReference type="Google" id="ProtNLM"/>
    </source>
</evidence>
<evidence type="ECO:0000313" key="5">
    <source>
        <dbReference type="Proteomes" id="UP001449657"/>
    </source>
</evidence>
<dbReference type="PROSITE" id="PS50005">
    <property type="entry name" value="TPR"/>
    <property type="match status" value="1"/>
</dbReference>
<proteinExistence type="predicted"/>
<accession>A0ABZ2Z8H5</accession>
<gene>
    <name evidence="4" type="ORF">WJU22_10110</name>
</gene>
<dbReference type="PANTHER" id="PTHR44943:SF8">
    <property type="entry name" value="TPR REPEAT-CONTAINING PROTEIN MJ0263"/>
    <property type="match status" value="1"/>
</dbReference>
<evidence type="ECO:0000313" key="4">
    <source>
        <dbReference type="EMBL" id="WZN48526.1"/>
    </source>
</evidence>
<evidence type="ECO:0000256" key="1">
    <source>
        <dbReference type="ARBA" id="ARBA00022737"/>
    </source>
</evidence>
<keyword evidence="1" id="KW-0677">Repeat</keyword>
<dbReference type="InterPro" id="IPR011990">
    <property type="entry name" value="TPR-like_helical_dom_sf"/>
</dbReference>
<evidence type="ECO:0000256" key="3">
    <source>
        <dbReference type="PROSITE-ProRule" id="PRU00339"/>
    </source>
</evidence>
<dbReference type="PANTHER" id="PTHR44943">
    <property type="entry name" value="CELLULOSE SYNTHASE OPERON PROTEIN C"/>
    <property type="match status" value="1"/>
</dbReference>
<keyword evidence="2 3" id="KW-0802">TPR repeat</keyword>
<dbReference type="EMBL" id="CP150096">
    <property type="protein sequence ID" value="WZN48526.1"/>
    <property type="molecule type" value="Genomic_DNA"/>
</dbReference>
<dbReference type="RefSeq" id="WP_341843116.1">
    <property type="nucleotide sequence ID" value="NZ_CP149792.1"/>
</dbReference>
<sequence length="278" mass="31135">MKYLFFKCGLLLALIGCSHHSEQQLTPEAIIEELTKTGFEQSWPAASTRMQQDHPTPADCFKAIFLAGRLHKKEESKRFLLKGFAVTEKSDPMYAELLIYRSQQHVDNQDYVRAAKDLDSALAINPKSIVALQNLGYIAAISNENELAVSYSLRLLEVAPGDSGALVNLSYSCGELGMYSDAIKYAKQGLAKVKEEQMRASLLNNMGYSMGMSGDMEKGMQHIDSSLRLRPENPYAWCNKGILLLKQDKKGLACEAFRMAKDKGGLNMTEHYIRQYCQ</sequence>
<feature type="repeat" description="TPR" evidence="3">
    <location>
        <begin position="200"/>
        <end position="233"/>
    </location>
</feature>
<name>A0ABZ2Z8H5_9BACT</name>
<dbReference type="InterPro" id="IPR051685">
    <property type="entry name" value="Ycf3/AcsC/BcsC/TPR_MFPF"/>
</dbReference>
<protein>
    <recommendedName>
        <fullName evidence="6">Tetratricopeptide repeat protein</fullName>
    </recommendedName>
</protein>
<dbReference type="Proteomes" id="UP001449657">
    <property type="component" value="Chromosome"/>
</dbReference>
<reference evidence="4 5" key="1">
    <citation type="submission" date="2024-03" db="EMBL/GenBank/DDBJ databases">
        <title>Chitinophaga caseinilytica sp. nov., a casein hydrolysing bacterium isolated from forest soil.</title>
        <authorList>
            <person name="Lee D.S."/>
            <person name="Han D.M."/>
            <person name="Baek J.H."/>
            <person name="Choi D.G."/>
            <person name="Jeon J.H."/>
            <person name="Jeon C.O."/>
        </authorList>
    </citation>
    <scope>NUCLEOTIDE SEQUENCE [LARGE SCALE GENOMIC DNA]</scope>
    <source>
        <strain evidence="4 5">KACC 19118</strain>
    </source>
</reference>
<dbReference type="Gene3D" id="1.25.40.10">
    <property type="entry name" value="Tetratricopeptide repeat domain"/>
    <property type="match status" value="1"/>
</dbReference>
<keyword evidence="5" id="KW-1185">Reference proteome</keyword>
<dbReference type="SMART" id="SM00028">
    <property type="entry name" value="TPR"/>
    <property type="match status" value="5"/>
</dbReference>